<dbReference type="Proteomes" id="UP001162501">
    <property type="component" value="Chromosome 4"/>
</dbReference>
<accession>A0AC59ZT48</accession>
<reference evidence="1" key="1">
    <citation type="submission" date="2023-05" db="EMBL/GenBank/DDBJ databases">
        <authorList>
            <consortium name="ELIXIR-Norway"/>
        </authorList>
    </citation>
    <scope>NUCLEOTIDE SEQUENCE</scope>
</reference>
<dbReference type="EMBL" id="OX596088">
    <property type="protein sequence ID" value="CAN0506417.1"/>
    <property type="molecule type" value="Genomic_DNA"/>
</dbReference>
<gene>
    <name evidence="1" type="ORF">MRATA1EN22A_LOCUS22631</name>
</gene>
<name>A0AC59ZT48_RANTA</name>
<proteinExistence type="predicted"/>
<protein>
    <submittedName>
        <fullName evidence="1">Uncharacterized protein</fullName>
    </submittedName>
</protein>
<organism evidence="1 2">
    <name type="scientific">Rangifer tarandus platyrhynchus</name>
    <name type="common">Svalbard reindeer</name>
    <dbReference type="NCBI Taxonomy" id="3082113"/>
    <lineage>
        <taxon>Eukaryota</taxon>
        <taxon>Metazoa</taxon>
        <taxon>Chordata</taxon>
        <taxon>Craniata</taxon>
        <taxon>Vertebrata</taxon>
        <taxon>Euteleostomi</taxon>
        <taxon>Mammalia</taxon>
        <taxon>Eutheria</taxon>
        <taxon>Laurasiatheria</taxon>
        <taxon>Artiodactyla</taxon>
        <taxon>Ruminantia</taxon>
        <taxon>Pecora</taxon>
        <taxon>Cervidae</taxon>
        <taxon>Odocoileinae</taxon>
        <taxon>Rangifer</taxon>
    </lineage>
</organism>
<evidence type="ECO:0000313" key="2">
    <source>
        <dbReference type="Proteomes" id="UP001162501"/>
    </source>
</evidence>
<evidence type="ECO:0000313" key="1">
    <source>
        <dbReference type="EMBL" id="CAN0506417.1"/>
    </source>
</evidence>
<reference evidence="1" key="2">
    <citation type="submission" date="2025-03" db="EMBL/GenBank/DDBJ databases">
        <authorList>
            <consortium name="ELIXIR-Norway"/>
            <consortium name="Elixir Norway"/>
        </authorList>
    </citation>
    <scope>NUCLEOTIDE SEQUENCE</scope>
</reference>
<sequence>MSPCYVPGPAGIPLHLLMLLMVTKGNREVNPGGHHTASIRKHLLPRRMTSGARTSSTTLNKSSECRHTCLVSDPRQKAFSLSPIFNFVPTGMEQSEWTPNRNSCS</sequence>